<keyword evidence="6" id="KW-1185">Reference proteome</keyword>
<dbReference type="InterPro" id="IPR018060">
    <property type="entry name" value="HTH_AraC"/>
</dbReference>
<dbReference type="InterPro" id="IPR009057">
    <property type="entry name" value="Homeodomain-like_sf"/>
</dbReference>
<dbReference type="Gene3D" id="1.10.10.60">
    <property type="entry name" value="Homeodomain-like"/>
    <property type="match status" value="2"/>
</dbReference>
<dbReference type="PANTHER" id="PTHR43280:SF2">
    <property type="entry name" value="HTH-TYPE TRANSCRIPTIONAL REGULATOR EXSA"/>
    <property type="match status" value="1"/>
</dbReference>
<dbReference type="PROSITE" id="PS00041">
    <property type="entry name" value="HTH_ARAC_FAMILY_1"/>
    <property type="match status" value="1"/>
</dbReference>
<evidence type="ECO:0000313" key="5">
    <source>
        <dbReference type="EMBL" id="MFC7150981.1"/>
    </source>
</evidence>
<keyword evidence="2" id="KW-0238">DNA-binding</keyword>
<dbReference type="Pfam" id="PF02311">
    <property type="entry name" value="AraC_binding"/>
    <property type="match status" value="1"/>
</dbReference>
<dbReference type="PANTHER" id="PTHR43280">
    <property type="entry name" value="ARAC-FAMILY TRANSCRIPTIONAL REGULATOR"/>
    <property type="match status" value="1"/>
</dbReference>
<dbReference type="InterPro" id="IPR018062">
    <property type="entry name" value="HTH_AraC-typ_CS"/>
</dbReference>
<dbReference type="InterPro" id="IPR003313">
    <property type="entry name" value="AraC-bd"/>
</dbReference>
<sequence length="302" mass="34671">MKTGRGAGKHFHFDNVFAKGEPRFGGIDLFQIGEIWCECGYEVPAHRQTCLELSYIVSGSGFFTVDNERISVEEGDIFFNAPEHMHAIATSLTSTLRYVYMGFAFNEEADERFADIRSFLLSAPYYHAKGAHALMAPFSRNIDEFFMRRPHSELLIRNYIEEIIILSCRAFANDRERSPAYHPRQTAHAVGFAVYSVMRYIDNHLMELGSIKSIAEDLGYSYTYLSHAFKNKTGMTLQRYINHKKVEKALELINRGGMSIKEIAERLQYETLQSFSKAFSRIMEHPPSYYAALRSQDSTDDE</sequence>
<dbReference type="Gene3D" id="2.60.120.10">
    <property type="entry name" value="Jelly Rolls"/>
    <property type="match status" value="1"/>
</dbReference>
<dbReference type="PROSITE" id="PS01124">
    <property type="entry name" value="HTH_ARAC_FAMILY_2"/>
    <property type="match status" value="1"/>
</dbReference>
<accession>A0ABW2FCR0</accession>
<dbReference type="EMBL" id="JBHTAI010000013">
    <property type="protein sequence ID" value="MFC7150981.1"/>
    <property type="molecule type" value="Genomic_DNA"/>
</dbReference>
<keyword evidence="3" id="KW-0804">Transcription</keyword>
<evidence type="ECO:0000256" key="2">
    <source>
        <dbReference type="ARBA" id="ARBA00023125"/>
    </source>
</evidence>
<dbReference type="SUPFAM" id="SSF51182">
    <property type="entry name" value="RmlC-like cupins"/>
    <property type="match status" value="1"/>
</dbReference>
<dbReference type="RefSeq" id="WP_378053713.1">
    <property type="nucleotide sequence ID" value="NZ_JBHMDN010000078.1"/>
</dbReference>
<proteinExistence type="predicted"/>
<organism evidence="5 6">
    <name type="scientific">Cohnella cellulosilytica</name>
    <dbReference type="NCBI Taxonomy" id="986710"/>
    <lineage>
        <taxon>Bacteria</taxon>
        <taxon>Bacillati</taxon>
        <taxon>Bacillota</taxon>
        <taxon>Bacilli</taxon>
        <taxon>Bacillales</taxon>
        <taxon>Paenibacillaceae</taxon>
        <taxon>Cohnella</taxon>
    </lineage>
</organism>
<protein>
    <submittedName>
        <fullName evidence="5">Helix-turn-helix domain-containing protein</fullName>
    </submittedName>
</protein>
<comment type="caution">
    <text evidence="5">The sequence shown here is derived from an EMBL/GenBank/DDBJ whole genome shotgun (WGS) entry which is preliminary data.</text>
</comment>
<reference evidence="6" key="1">
    <citation type="journal article" date="2019" name="Int. J. Syst. Evol. Microbiol.">
        <title>The Global Catalogue of Microorganisms (GCM) 10K type strain sequencing project: providing services to taxonomists for standard genome sequencing and annotation.</title>
        <authorList>
            <consortium name="The Broad Institute Genomics Platform"/>
            <consortium name="The Broad Institute Genome Sequencing Center for Infectious Disease"/>
            <person name="Wu L."/>
            <person name="Ma J."/>
        </authorList>
    </citation>
    <scope>NUCLEOTIDE SEQUENCE [LARGE SCALE GENOMIC DNA]</scope>
    <source>
        <strain evidence="6">KCTC 12907</strain>
    </source>
</reference>
<evidence type="ECO:0000256" key="1">
    <source>
        <dbReference type="ARBA" id="ARBA00023015"/>
    </source>
</evidence>
<dbReference type="SMART" id="SM00342">
    <property type="entry name" value="HTH_ARAC"/>
    <property type="match status" value="1"/>
</dbReference>
<dbReference type="InterPro" id="IPR011051">
    <property type="entry name" value="RmlC_Cupin_sf"/>
</dbReference>
<gene>
    <name evidence="5" type="ORF">ACFQMJ_20795</name>
</gene>
<dbReference type="Proteomes" id="UP001596378">
    <property type="component" value="Unassembled WGS sequence"/>
</dbReference>
<evidence type="ECO:0000313" key="6">
    <source>
        <dbReference type="Proteomes" id="UP001596378"/>
    </source>
</evidence>
<feature type="domain" description="HTH araC/xylS-type" evidence="4">
    <location>
        <begin position="195"/>
        <end position="293"/>
    </location>
</feature>
<name>A0ABW2FCR0_9BACL</name>
<evidence type="ECO:0000256" key="3">
    <source>
        <dbReference type="ARBA" id="ARBA00023163"/>
    </source>
</evidence>
<evidence type="ECO:0000259" key="4">
    <source>
        <dbReference type="PROSITE" id="PS01124"/>
    </source>
</evidence>
<dbReference type="Pfam" id="PF12833">
    <property type="entry name" value="HTH_18"/>
    <property type="match status" value="1"/>
</dbReference>
<dbReference type="InterPro" id="IPR014710">
    <property type="entry name" value="RmlC-like_jellyroll"/>
</dbReference>
<dbReference type="SUPFAM" id="SSF46689">
    <property type="entry name" value="Homeodomain-like"/>
    <property type="match status" value="2"/>
</dbReference>
<keyword evidence="1" id="KW-0805">Transcription regulation</keyword>